<dbReference type="HOGENOM" id="CLU_2618730_0_0_9"/>
<dbReference type="PATRIC" id="fig|886882.15.peg.3495"/>
<dbReference type="InterPro" id="IPR054201">
    <property type="entry name" value="DUF6906"/>
</dbReference>
<evidence type="ECO:0000256" key="1">
    <source>
        <dbReference type="SAM" id="MobiDB-lite"/>
    </source>
</evidence>
<name>E3E594_PAEPS</name>
<evidence type="ECO:0000313" key="4">
    <source>
        <dbReference type="Proteomes" id="UP000006868"/>
    </source>
</evidence>
<evidence type="ECO:0000313" key="3">
    <source>
        <dbReference type="EMBL" id="ADO57454.2"/>
    </source>
</evidence>
<feature type="domain" description="DUF6906" evidence="2">
    <location>
        <begin position="15"/>
        <end position="61"/>
    </location>
</feature>
<organism evidence="3 4">
    <name type="scientific">Paenibacillus polymyxa (strain SC2)</name>
    <name type="common">Bacillus polymyxa</name>
    <dbReference type="NCBI Taxonomy" id="886882"/>
    <lineage>
        <taxon>Bacteria</taxon>
        <taxon>Bacillati</taxon>
        <taxon>Bacillota</taxon>
        <taxon>Bacilli</taxon>
        <taxon>Bacillales</taxon>
        <taxon>Paenibacillaceae</taxon>
        <taxon>Paenibacillus</taxon>
    </lineage>
</organism>
<dbReference type="EMBL" id="CP002213">
    <property type="protein sequence ID" value="ADO57454.2"/>
    <property type="molecule type" value="Genomic_DNA"/>
</dbReference>
<feature type="region of interest" description="Disordered" evidence="1">
    <location>
        <begin position="1"/>
        <end position="25"/>
    </location>
</feature>
<reference evidence="3 4" key="1">
    <citation type="journal article" date="2011" name="J. Bacteriol.">
        <title>Complete genome sequence of Paenibacillus polymyxa SC2, a strain of plant growth-promoting Rhizobacterium with broad-spectrum antimicrobial activity.</title>
        <authorList>
            <person name="Ma M."/>
            <person name="Wang C."/>
            <person name="Ding Y."/>
            <person name="Li L."/>
            <person name="Shen D."/>
            <person name="Jiang X."/>
            <person name="Guan D."/>
            <person name="Cao F."/>
            <person name="Chen H."/>
            <person name="Feng R."/>
            <person name="Wang X."/>
            <person name="Ge Y."/>
            <person name="Yao L."/>
            <person name="Bing X."/>
            <person name="Yang X."/>
            <person name="Li J."/>
            <person name="Du B."/>
        </authorList>
    </citation>
    <scope>NUCLEOTIDE SEQUENCE [LARGE SCALE GENOMIC DNA]</scope>
    <source>
        <strain evidence="3 4">SC2</strain>
    </source>
</reference>
<dbReference type="AlphaFoldDB" id="E3E594"/>
<gene>
    <name evidence="3" type="ORF">PPSC2_16375</name>
</gene>
<dbReference type="Pfam" id="PF21847">
    <property type="entry name" value="DUF6906"/>
    <property type="match status" value="1"/>
</dbReference>
<accession>E3E594</accession>
<protein>
    <recommendedName>
        <fullName evidence="2">DUF6906 domain-containing protein</fullName>
    </recommendedName>
</protein>
<sequence length="78" mass="8918">MRKTHNKSLRGGTDMKQGKRLTKKQKIGLLKARPGVTLDNWVSERETADGVVLLNKFSGKRWLLNKHYGALQPYKVRA</sequence>
<dbReference type="Proteomes" id="UP000006868">
    <property type="component" value="Chromosome"/>
</dbReference>
<evidence type="ECO:0000259" key="2">
    <source>
        <dbReference type="Pfam" id="PF21847"/>
    </source>
</evidence>
<proteinExistence type="predicted"/>
<dbReference type="KEGG" id="ppm:PPSC2_16375"/>